<feature type="region of interest" description="Disordered" evidence="1">
    <location>
        <begin position="139"/>
        <end position="166"/>
    </location>
</feature>
<dbReference type="EMBL" id="MSKS01000081">
    <property type="protein sequence ID" value="OLO64761.1"/>
    <property type="molecule type" value="Genomic_DNA"/>
</dbReference>
<evidence type="ECO:0000256" key="1">
    <source>
        <dbReference type="SAM" id="MobiDB-lite"/>
    </source>
</evidence>
<dbReference type="AlphaFoldDB" id="A0A1Q8WGK9"/>
<dbReference type="InterPro" id="IPR023214">
    <property type="entry name" value="HAD_sf"/>
</dbReference>
<organism evidence="2 3">
    <name type="scientific">Actinomyces oris</name>
    <dbReference type="NCBI Taxonomy" id="544580"/>
    <lineage>
        <taxon>Bacteria</taxon>
        <taxon>Bacillati</taxon>
        <taxon>Actinomycetota</taxon>
        <taxon>Actinomycetes</taxon>
        <taxon>Actinomycetales</taxon>
        <taxon>Actinomycetaceae</taxon>
        <taxon>Actinomyces</taxon>
    </lineage>
</organism>
<evidence type="ECO:0000313" key="3">
    <source>
        <dbReference type="Proteomes" id="UP000185963"/>
    </source>
</evidence>
<dbReference type="RefSeq" id="WP_075391481.1">
    <property type="nucleotide sequence ID" value="NZ_MSKS01000081.1"/>
</dbReference>
<sequence>MLSSPVGVVTDLDGTVVFGGVADPRLAPFLRRAAGREDISVIVATSRAPRGMAEVLGDAVTCLEGSVCLNGALLRLGDKERRYPMRADHVRTIVDAAFRAGMPLYADQGSSFTALARHAPAVDPWSGEASAAVSDFAASPGTTAEKEPQQRGNQDSETAPGLWDGLEHMRDYPDGTWCTDPAQVPTEDVLKVTVVSRRHQGRAGQDVIRQMIADPLQGAAGPGTRAAGAQETGGPEPAGTLQDLLGLHLDGVVAYPHEDGVVDVCAAGVDKSVCMRLPTGEEKPAASRGAGTTGRTATMRQVPSLHHRPVSTWIAVGNDTNDVEMIRAADIGVIVGDGLKEVRARRQTVRVPSRPGAVVSILEQLLELHR</sequence>
<evidence type="ECO:0000313" key="2">
    <source>
        <dbReference type="EMBL" id="OLO64761.1"/>
    </source>
</evidence>
<dbReference type="PANTHER" id="PTHR10000:SF8">
    <property type="entry name" value="HAD SUPERFAMILY HYDROLASE-LIKE, TYPE 3"/>
    <property type="match status" value="1"/>
</dbReference>
<comment type="caution">
    <text evidence="2">The sequence shown here is derived from an EMBL/GenBank/DDBJ whole genome shotgun (WGS) entry which is preliminary data.</text>
</comment>
<proteinExistence type="predicted"/>
<gene>
    <name evidence="2" type="ORF">BKH20_13585</name>
</gene>
<accession>A0A1Q8WGK9</accession>
<dbReference type="SUPFAM" id="SSF56784">
    <property type="entry name" value="HAD-like"/>
    <property type="match status" value="1"/>
</dbReference>
<dbReference type="GO" id="GO:0005829">
    <property type="term" value="C:cytosol"/>
    <property type="evidence" value="ECO:0007669"/>
    <property type="project" value="TreeGrafter"/>
</dbReference>
<dbReference type="OrthoDB" id="3258956at2"/>
<protein>
    <submittedName>
        <fullName evidence="2">Haloacid dehalogenase</fullName>
    </submittedName>
</protein>
<dbReference type="GO" id="GO:0016791">
    <property type="term" value="F:phosphatase activity"/>
    <property type="evidence" value="ECO:0007669"/>
    <property type="project" value="TreeGrafter"/>
</dbReference>
<dbReference type="GO" id="GO:0000287">
    <property type="term" value="F:magnesium ion binding"/>
    <property type="evidence" value="ECO:0007669"/>
    <property type="project" value="TreeGrafter"/>
</dbReference>
<feature type="region of interest" description="Disordered" evidence="1">
    <location>
        <begin position="217"/>
        <end position="237"/>
    </location>
</feature>
<dbReference type="Pfam" id="PF08282">
    <property type="entry name" value="Hydrolase_3"/>
    <property type="match status" value="2"/>
</dbReference>
<feature type="compositionally biased region" description="Low complexity" evidence="1">
    <location>
        <begin position="218"/>
        <end position="229"/>
    </location>
</feature>
<name>A0A1Q8WGK9_9ACTO</name>
<dbReference type="InterPro" id="IPR036412">
    <property type="entry name" value="HAD-like_sf"/>
</dbReference>
<dbReference type="Gene3D" id="3.30.1240.10">
    <property type="match status" value="1"/>
</dbReference>
<dbReference type="Proteomes" id="UP000185963">
    <property type="component" value="Unassembled WGS sequence"/>
</dbReference>
<reference evidence="2 3" key="1">
    <citation type="submission" date="2016-12" db="EMBL/GenBank/DDBJ databases">
        <title>Genomic comparison of strains in the 'Actinomyces naeslundii' group.</title>
        <authorList>
            <person name="Mughal S.R."/>
            <person name="Do T."/>
            <person name="Gilbert S.C."/>
            <person name="Witherden E.A."/>
            <person name="Didelot X."/>
            <person name="Beighton D."/>
        </authorList>
    </citation>
    <scope>NUCLEOTIDE SEQUENCE [LARGE SCALE GENOMIC DNA]</scope>
    <source>
        <strain evidence="2 3">WE8B-23</strain>
    </source>
</reference>
<dbReference type="PANTHER" id="PTHR10000">
    <property type="entry name" value="PHOSPHOSERINE PHOSPHATASE"/>
    <property type="match status" value="1"/>
</dbReference>
<dbReference type="Gene3D" id="3.40.50.1000">
    <property type="entry name" value="HAD superfamily/HAD-like"/>
    <property type="match status" value="2"/>
</dbReference>